<proteinExistence type="inferred from homology"/>
<evidence type="ECO:0000259" key="11">
    <source>
        <dbReference type="Pfam" id="PF01578"/>
    </source>
</evidence>
<feature type="non-terminal residue" evidence="13">
    <location>
        <position position="1"/>
    </location>
</feature>
<evidence type="ECO:0000256" key="1">
    <source>
        <dbReference type="ARBA" id="ARBA00004429"/>
    </source>
</evidence>
<feature type="transmembrane region" description="Helical" evidence="10">
    <location>
        <begin position="148"/>
        <end position="168"/>
    </location>
</feature>
<organism evidence="13">
    <name type="scientific">marine metagenome</name>
    <dbReference type="NCBI Taxonomy" id="408172"/>
    <lineage>
        <taxon>unclassified sequences</taxon>
        <taxon>metagenomes</taxon>
        <taxon>ecological metagenomes</taxon>
    </lineage>
</organism>
<evidence type="ECO:0000256" key="10">
    <source>
        <dbReference type="SAM" id="Phobius"/>
    </source>
</evidence>
<sequence>YISSDFSNFNVFQNSHSSKPLLYKITGTWGNHEGSMLLWLLIMSLYNVFFSFNTTLEEPMQKLTIVFQSFLYLCFSLFVILTSNPFLVNSIDINEGLGLNPILQDPALAIHPPILYTGYVGFSLILSLALAGLILNKLDNLWIHALKRWAMFCWLMLTGGIALGSYWAYYELGWGGWWFWDPVENISLMPWIAGLALVHSLMITQQEQSLKQWIVFLSILCFSLSILGTFLVRSGILTSVHSFATDSSRGIFILILFLVITGFSFILFILKSPQSNKQLNLLFINKTSALVINNIVMLIACITILLGTIYPIVVEVLTNQRISVGAPYYNSTVLPILLPGFLIMSIAPMLSWQSNKLVKVKNYIYILIVTSILTVLITYLTKFNIWGFIGTILGLWIIAASLLSILHNCLKYKFKKFFIYNNALIAHIGVGIMIMGITFSSIFQIQNNFTIQTNETINSGQYSLQLNNLQIAEKNNFQELLGIFLLYKKNE</sequence>
<evidence type="ECO:0000256" key="8">
    <source>
        <dbReference type="ARBA" id="ARBA00023136"/>
    </source>
</evidence>
<name>A0A382GKU3_9ZZZZ</name>
<dbReference type="InterPro" id="IPR003568">
    <property type="entry name" value="Cyt_c_biogenesis_CcmF"/>
</dbReference>
<dbReference type="Pfam" id="PF01578">
    <property type="entry name" value="Cytochrom_C_asm"/>
    <property type="match status" value="1"/>
</dbReference>
<evidence type="ECO:0000256" key="4">
    <source>
        <dbReference type="ARBA" id="ARBA00022519"/>
    </source>
</evidence>
<dbReference type="PANTHER" id="PTHR43653:SF1">
    <property type="entry name" value="CYTOCHROME C-TYPE BIOGENESIS PROTEIN CCMF"/>
    <property type="match status" value="1"/>
</dbReference>
<keyword evidence="5 10" id="KW-0812">Transmembrane</keyword>
<dbReference type="GO" id="GO:0020037">
    <property type="term" value="F:heme binding"/>
    <property type="evidence" value="ECO:0007669"/>
    <property type="project" value="InterPro"/>
</dbReference>
<feature type="transmembrane region" description="Helical" evidence="10">
    <location>
        <begin position="333"/>
        <end position="351"/>
    </location>
</feature>
<comment type="similarity">
    <text evidence="2">Belongs to the CcmF/CycK/Ccl1/NrfE/CcsA family.</text>
</comment>
<feature type="transmembrane region" description="Helical" evidence="10">
    <location>
        <begin position="188"/>
        <end position="204"/>
    </location>
</feature>
<keyword evidence="8 10" id="KW-0472">Membrane</keyword>
<dbReference type="InterPro" id="IPR002541">
    <property type="entry name" value="Cyt_c_assembly"/>
</dbReference>
<feature type="transmembrane region" description="Helical" evidence="10">
    <location>
        <begin position="114"/>
        <end position="136"/>
    </location>
</feature>
<feature type="transmembrane region" description="Helical" evidence="10">
    <location>
        <begin position="291"/>
        <end position="313"/>
    </location>
</feature>
<dbReference type="InterPro" id="IPR032523">
    <property type="entry name" value="CcmF_C"/>
</dbReference>
<evidence type="ECO:0000256" key="9">
    <source>
        <dbReference type="ARBA" id="ARBA00037230"/>
    </source>
</evidence>
<feature type="non-terminal residue" evidence="13">
    <location>
        <position position="491"/>
    </location>
</feature>
<keyword evidence="6" id="KW-0201">Cytochrome c-type biogenesis</keyword>
<evidence type="ECO:0008006" key="14">
    <source>
        <dbReference type="Google" id="ProtNLM"/>
    </source>
</evidence>
<feature type="transmembrane region" description="Helical" evidence="10">
    <location>
        <begin position="418"/>
        <end position="443"/>
    </location>
</feature>
<evidence type="ECO:0000256" key="6">
    <source>
        <dbReference type="ARBA" id="ARBA00022748"/>
    </source>
</evidence>
<feature type="transmembrane region" description="Helical" evidence="10">
    <location>
        <begin position="36"/>
        <end position="56"/>
    </location>
</feature>
<comment type="function">
    <text evidence="9">Required for the biogenesis of c-type cytochromes. Possible subunit of a heme lyase.</text>
</comment>
<keyword evidence="7 10" id="KW-1133">Transmembrane helix</keyword>
<evidence type="ECO:0000259" key="12">
    <source>
        <dbReference type="Pfam" id="PF16327"/>
    </source>
</evidence>
<dbReference type="AlphaFoldDB" id="A0A382GKU3"/>
<dbReference type="GO" id="GO:0015232">
    <property type="term" value="F:heme transmembrane transporter activity"/>
    <property type="evidence" value="ECO:0007669"/>
    <property type="project" value="InterPro"/>
</dbReference>
<dbReference type="PRINTS" id="PR01410">
    <property type="entry name" value="CCBIOGENESIS"/>
</dbReference>
<feature type="transmembrane region" description="Helical" evidence="10">
    <location>
        <begin position="251"/>
        <end position="270"/>
    </location>
</feature>
<evidence type="ECO:0000256" key="3">
    <source>
        <dbReference type="ARBA" id="ARBA00022475"/>
    </source>
</evidence>
<gene>
    <name evidence="13" type="ORF">METZ01_LOCUS228630</name>
</gene>
<dbReference type="EMBL" id="UINC01056123">
    <property type="protein sequence ID" value="SVB75776.1"/>
    <property type="molecule type" value="Genomic_DNA"/>
</dbReference>
<feature type="domain" description="Cytochrome c assembly protein" evidence="11">
    <location>
        <begin position="29"/>
        <end position="234"/>
    </location>
</feature>
<evidence type="ECO:0000256" key="2">
    <source>
        <dbReference type="ARBA" id="ARBA00009186"/>
    </source>
</evidence>
<feature type="transmembrane region" description="Helical" evidence="10">
    <location>
        <begin position="386"/>
        <end position="406"/>
    </location>
</feature>
<dbReference type="GO" id="GO:0017004">
    <property type="term" value="P:cytochrome complex assembly"/>
    <property type="evidence" value="ECO:0007669"/>
    <property type="project" value="UniProtKB-KW"/>
</dbReference>
<comment type="subcellular location">
    <subcellularLocation>
        <location evidence="1">Cell inner membrane</location>
        <topology evidence="1">Multi-pass membrane protein</topology>
    </subcellularLocation>
</comment>
<evidence type="ECO:0000256" key="5">
    <source>
        <dbReference type="ARBA" id="ARBA00022692"/>
    </source>
</evidence>
<accession>A0A382GKU3</accession>
<dbReference type="InterPro" id="IPR003567">
    <property type="entry name" value="Cyt_c_biogenesis"/>
</dbReference>
<dbReference type="GO" id="GO:0005886">
    <property type="term" value="C:plasma membrane"/>
    <property type="evidence" value="ECO:0007669"/>
    <property type="project" value="UniProtKB-SubCell"/>
</dbReference>
<evidence type="ECO:0000256" key="7">
    <source>
        <dbReference type="ARBA" id="ARBA00022989"/>
    </source>
</evidence>
<feature type="transmembrane region" description="Helical" evidence="10">
    <location>
        <begin position="363"/>
        <end position="380"/>
    </location>
</feature>
<feature type="transmembrane region" description="Helical" evidence="10">
    <location>
        <begin position="63"/>
        <end position="81"/>
    </location>
</feature>
<feature type="transmembrane region" description="Helical" evidence="10">
    <location>
        <begin position="213"/>
        <end position="231"/>
    </location>
</feature>
<reference evidence="13" key="1">
    <citation type="submission" date="2018-05" db="EMBL/GenBank/DDBJ databases">
        <authorList>
            <person name="Lanie J.A."/>
            <person name="Ng W.-L."/>
            <person name="Kazmierczak K.M."/>
            <person name="Andrzejewski T.M."/>
            <person name="Davidsen T.M."/>
            <person name="Wayne K.J."/>
            <person name="Tettelin H."/>
            <person name="Glass J.I."/>
            <person name="Rusch D."/>
            <person name="Podicherti R."/>
            <person name="Tsui H.-C.T."/>
            <person name="Winkler M.E."/>
        </authorList>
    </citation>
    <scope>NUCLEOTIDE SEQUENCE</scope>
</reference>
<protein>
    <recommendedName>
        <fullName evidence="14">Cytochrome c assembly protein domain-containing protein</fullName>
    </recommendedName>
</protein>
<dbReference type="PANTHER" id="PTHR43653">
    <property type="entry name" value="CYTOCHROME C ASSEMBLY PROTEIN-RELATED"/>
    <property type="match status" value="1"/>
</dbReference>
<keyword evidence="4" id="KW-0997">Cell inner membrane</keyword>
<dbReference type="PRINTS" id="PR01411">
    <property type="entry name" value="CCMFBIOGNSIS"/>
</dbReference>
<keyword evidence="3" id="KW-1003">Cell membrane</keyword>
<dbReference type="Pfam" id="PF16327">
    <property type="entry name" value="CcmF_C"/>
    <property type="match status" value="1"/>
</dbReference>
<feature type="domain" description="Cytochrome c-type biogenesis protein CcmF C-terminal" evidence="12">
    <location>
        <begin position="254"/>
        <end position="489"/>
    </location>
</feature>
<evidence type="ECO:0000313" key="13">
    <source>
        <dbReference type="EMBL" id="SVB75776.1"/>
    </source>
</evidence>